<evidence type="ECO:0000256" key="3">
    <source>
        <dbReference type="ARBA" id="ARBA00022490"/>
    </source>
</evidence>
<evidence type="ECO:0000259" key="10">
    <source>
        <dbReference type="Pfam" id="PF01636"/>
    </source>
</evidence>
<dbReference type="EMBL" id="BT076677">
    <property type="protein sequence ID" value="ACO11101.1"/>
    <property type="molecule type" value="mRNA"/>
</dbReference>
<evidence type="ECO:0000256" key="6">
    <source>
        <dbReference type="ARBA" id="ARBA00036820"/>
    </source>
</evidence>
<comment type="similarity">
    <text evidence="2">Belongs to the aminoglycoside phosphotransferase family.</text>
</comment>
<organism evidence="11">
    <name type="scientific">Caligus rogercresseyi</name>
    <name type="common">Sea louse</name>
    <dbReference type="NCBI Taxonomy" id="217165"/>
    <lineage>
        <taxon>Eukaryota</taxon>
        <taxon>Metazoa</taxon>
        <taxon>Ecdysozoa</taxon>
        <taxon>Arthropoda</taxon>
        <taxon>Crustacea</taxon>
        <taxon>Multicrustacea</taxon>
        <taxon>Hexanauplia</taxon>
        <taxon>Copepoda</taxon>
        <taxon>Siphonostomatoida</taxon>
        <taxon>Caligidae</taxon>
        <taxon>Caligus</taxon>
    </lineage>
</organism>
<keyword evidence="3" id="KW-0963">Cytoplasm</keyword>
<protein>
    <recommendedName>
        <fullName evidence="9">Hydroxylysine kinase</fullName>
        <ecNumber evidence="8">2.7.1.81</ecNumber>
    </recommendedName>
</protein>
<evidence type="ECO:0000256" key="4">
    <source>
        <dbReference type="ARBA" id="ARBA00022679"/>
    </source>
</evidence>
<comment type="catalytic activity">
    <reaction evidence="6">
        <text>(5R)-5-hydroxy-L-lysine + GTP = (5R)-5-phosphooxy-L-lysine + GDP + H(+)</text>
        <dbReference type="Rhea" id="RHEA:19049"/>
        <dbReference type="ChEBI" id="CHEBI:15378"/>
        <dbReference type="ChEBI" id="CHEBI:37565"/>
        <dbReference type="ChEBI" id="CHEBI:57882"/>
        <dbReference type="ChEBI" id="CHEBI:58189"/>
        <dbReference type="ChEBI" id="CHEBI:58357"/>
        <dbReference type="EC" id="2.7.1.81"/>
    </reaction>
</comment>
<proteinExistence type="evidence at transcript level"/>
<evidence type="ECO:0000256" key="7">
    <source>
        <dbReference type="ARBA" id="ARBA00037368"/>
    </source>
</evidence>
<feature type="domain" description="Aminoglycoside phosphotransferase" evidence="10">
    <location>
        <begin position="63"/>
        <end position="266"/>
    </location>
</feature>
<evidence type="ECO:0000256" key="5">
    <source>
        <dbReference type="ARBA" id="ARBA00022777"/>
    </source>
</evidence>
<evidence type="ECO:0000313" key="11">
    <source>
        <dbReference type="EMBL" id="ACO11101.1"/>
    </source>
</evidence>
<accession>C1BPZ8</accession>
<dbReference type="InterPro" id="IPR011009">
    <property type="entry name" value="Kinase-like_dom_sf"/>
</dbReference>
<evidence type="ECO:0000256" key="2">
    <source>
        <dbReference type="ARBA" id="ARBA00006219"/>
    </source>
</evidence>
<comment type="function">
    <text evidence="7">Catalyzes the GTP-dependent phosphorylation of 5-hydroxy-L-lysine.</text>
</comment>
<evidence type="ECO:0000256" key="1">
    <source>
        <dbReference type="ARBA" id="ARBA00004496"/>
    </source>
</evidence>
<evidence type="ECO:0000256" key="8">
    <source>
        <dbReference type="ARBA" id="ARBA00038873"/>
    </source>
</evidence>
<dbReference type="PANTHER" id="PTHR21064">
    <property type="entry name" value="AMINOGLYCOSIDE PHOSPHOTRANSFERASE DOMAIN-CONTAINING PROTEIN-RELATED"/>
    <property type="match status" value="1"/>
</dbReference>
<gene>
    <name evidence="11" type="primary">APPT</name>
</gene>
<reference evidence="11" key="1">
    <citation type="submission" date="2009-03" db="EMBL/GenBank/DDBJ databases">
        <title>Caligus rogercresseyi ESTs and full-length cDNAs.</title>
        <authorList>
            <person name="Yasuike M."/>
            <person name="von Schalburg K."/>
            <person name="Cooper G."/>
            <person name="Leong J."/>
            <person name="Jones S.R.M."/>
            <person name="Koop B.F."/>
        </authorList>
    </citation>
    <scope>NUCLEOTIDE SEQUENCE</scope>
    <source>
        <tissue evidence="11">Whole tissue</tissue>
    </source>
</reference>
<sequence>MNLEVIPTPKLSHAKMEDLLLRLYGIKVHQISELNAYDDCNMKFKIVQILDNKHLGQIYEPGYVLKVTNHVDSQNPAIYDSQNKIMSYLRGKDLSVPEAIVNKQGDFMSVETTLFPGNSHVVRVLKFLPGTILYSVPKWTTNIFFDMGDYVGRLTKALYGYTDPVLSERVFMWQLKFVQSLKPDFYTKSFTQDPDKLRLIDSIIECFMRSDVFNPMLEKGIIHGDFNEQNVLLNKDNQICGLIDFGDVHEAPLIFELALTIMYAMTKSNVIPPNEVGGHVIAGYLRHRRLSDMERKILKVSVAGRYAQSLVLGAYSHEKYPTNDYLVVTANTGWNTLKAFWEDSNTDQLWDKIILSYN</sequence>
<dbReference type="SUPFAM" id="SSF56112">
    <property type="entry name" value="Protein kinase-like (PK-like)"/>
    <property type="match status" value="1"/>
</dbReference>
<dbReference type="Pfam" id="PF01636">
    <property type="entry name" value="APH"/>
    <property type="match status" value="1"/>
</dbReference>
<dbReference type="Gene3D" id="3.90.1200.10">
    <property type="match status" value="1"/>
</dbReference>
<name>C1BPZ8_CALRO</name>
<dbReference type="PANTHER" id="PTHR21064:SF1">
    <property type="entry name" value="HYDROXYLYSINE KINASE"/>
    <property type="match status" value="1"/>
</dbReference>
<dbReference type="AlphaFoldDB" id="C1BPZ8"/>
<dbReference type="InterPro" id="IPR050249">
    <property type="entry name" value="Pseudomonas-type_ThrB"/>
</dbReference>
<evidence type="ECO:0000256" key="9">
    <source>
        <dbReference type="ARBA" id="ARBA00040505"/>
    </source>
</evidence>
<comment type="subcellular location">
    <subcellularLocation>
        <location evidence="1">Cytoplasm</location>
    </subcellularLocation>
</comment>
<dbReference type="GO" id="GO:0005737">
    <property type="term" value="C:cytoplasm"/>
    <property type="evidence" value="ECO:0007669"/>
    <property type="project" value="UniProtKB-SubCell"/>
</dbReference>
<keyword evidence="4 11" id="KW-0808">Transferase</keyword>
<keyword evidence="5" id="KW-0418">Kinase</keyword>
<dbReference type="InterPro" id="IPR002575">
    <property type="entry name" value="Aminoglycoside_PTrfase"/>
</dbReference>
<dbReference type="GO" id="GO:0047992">
    <property type="term" value="F:hydroxylysine kinase activity"/>
    <property type="evidence" value="ECO:0007669"/>
    <property type="project" value="UniProtKB-EC"/>
</dbReference>
<dbReference type="EC" id="2.7.1.81" evidence="8"/>